<organism evidence="3 4">
    <name type="scientific">Streptomyces triculaminicus</name>
    <dbReference type="NCBI Taxonomy" id="2816232"/>
    <lineage>
        <taxon>Bacteria</taxon>
        <taxon>Bacillati</taxon>
        <taxon>Actinomycetota</taxon>
        <taxon>Actinomycetes</taxon>
        <taxon>Kitasatosporales</taxon>
        <taxon>Streptomycetaceae</taxon>
        <taxon>Streptomyces</taxon>
    </lineage>
</organism>
<dbReference type="Gene3D" id="1.20.140.10">
    <property type="entry name" value="Butyryl-CoA Dehydrogenase, subunit A, domain 3"/>
    <property type="match status" value="1"/>
</dbReference>
<keyword evidence="3" id="KW-0378">Hydrolase</keyword>
<dbReference type="PANTHER" id="PTHR48083:SF19">
    <property type="entry name" value="FLAVIN-DEPENDENT MONOOXYGENASE, OXYGENASE SUBUNIT HSAA"/>
    <property type="match status" value="1"/>
</dbReference>
<dbReference type="GO" id="GO:0016787">
    <property type="term" value="F:hydrolase activity"/>
    <property type="evidence" value="ECO:0007669"/>
    <property type="project" value="UniProtKB-KW"/>
</dbReference>
<protein>
    <submittedName>
        <fullName evidence="3">Hydrolase</fullName>
    </submittedName>
</protein>
<dbReference type="AlphaFoldDB" id="A0A939FJN5"/>
<dbReference type="SUPFAM" id="SSF56645">
    <property type="entry name" value="Acyl-CoA dehydrogenase NM domain-like"/>
    <property type="match status" value="1"/>
</dbReference>
<evidence type="ECO:0000256" key="1">
    <source>
        <dbReference type="ARBA" id="ARBA00023002"/>
    </source>
</evidence>
<accession>A0A939FJN5</accession>
<dbReference type="InterPro" id="IPR009100">
    <property type="entry name" value="AcylCoA_DH/oxidase_NM_dom_sf"/>
</dbReference>
<gene>
    <name evidence="3" type="ORF">J1792_03155</name>
</gene>
<dbReference type="GO" id="GO:0016712">
    <property type="term" value="F:oxidoreductase activity, acting on paired donors, with incorporation or reduction of molecular oxygen, reduced flavin or flavoprotein as one donor, and incorporation of one atom of oxygen"/>
    <property type="evidence" value="ECO:0007669"/>
    <property type="project" value="TreeGrafter"/>
</dbReference>
<dbReference type="GO" id="GO:0050660">
    <property type="term" value="F:flavin adenine dinucleotide binding"/>
    <property type="evidence" value="ECO:0007669"/>
    <property type="project" value="InterPro"/>
</dbReference>
<dbReference type="Pfam" id="PF08028">
    <property type="entry name" value="Acyl-CoA_dh_2"/>
    <property type="match status" value="1"/>
</dbReference>
<dbReference type="PANTHER" id="PTHR48083">
    <property type="entry name" value="MEDIUM-CHAIN SPECIFIC ACYL-COA DEHYDROGENASE, MITOCHONDRIAL-RELATED"/>
    <property type="match status" value="1"/>
</dbReference>
<reference evidence="3" key="1">
    <citation type="submission" date="2021-03" db="EMBL/GenBank/DDBJ databases">
        <title>Streptomyces strains.</title>
        <authorList>
            <person name="Lund M.B."/>
            <person name="Toerring T."/>
        </authorList>
    </citation>
    <scope>NUCLEOTIDE SEQUENCE</scope>
    <source>
        <strain evidence="3">JCM 4242</strain>
    </source>
</reference>
<sequence>MRTQAPEGTGLTSRSVELAELARHRAQDAEEQRRLTPDVVEHMLRTGFARHFTPTAQGGEDGTFEELTQALITVAEADTATAWCASIAASLSRMAAYLPTEAHADVWREGPDTFLVGTLSPLGKATPAPGGWRVSGSWAYISGIDYSDWALVCAVVPRAEGEPQDGPPPARIFALPRGAYAVKDTWTSSGMRGTGSNTLIADDVFVPETHSYSRRRLFDGAPLGSDAACHTVPLQAANGLSFAVPAVGAARGALARWTTETAGRLARGAGRPGMPGPVRTTYEAALSRSAGEIDSAQLLLERASRLADKGPAVTAGETARNLRDCALSAEMTVSAVNRLFSTAGTSGQATDSPLQRAWRDVNSISTHVLLAFDPAATLYASHTFGL</sequence>
<keyword evidence="4" id="KW-1185">Reference proteome</keyword>
<proteinExistence type="predicted"/>
<evidence type="ECO:0000259" key="2">
    <source>
        <dbReference type="Pfam" id="PF08028"/>
    </source>
</evidence>
<dbReference type="RefSeq" id="WP_086566517.1">
    <property type="nucleotide sequence ID" value="NZ_JAFMOF010000001.1"/>
</dbReference>
<dbReference type="SUPFAM" id="SSF47203">
    <property type="entry name" value="Acyl-CoA dehydrogenase C-terminal domain-like"/>
    <property type="match status" value="1"/>
</dbReference>
<dbReference type="Proteomes" id="UP000664781">
    <property type="component" value="Unassembled WGS sequence"/>
</dbReference>
<dbReference type="PIRSF" id="PIRSF016578">
    <property type="entry name" value="HsaA"/>
    <property type="match status" value="1"/>
</dbReference>
<evidence type="ECO:0000313" key="4">
    <source>
        <dbReference type="Proteomes" id="UP000664781"/>
    </source>
</evidence>
<dbReference type="InterPro" id="IPR046373">
    <property type="entry name" value="Acyl-CoA_Oxase/DH_mid-dom_sf"/>
</dbReference>
<dbReference type="GO" id="GO:0003995">
    <property type="term" value="F:acyl-CoA dehydrogenase activity"/>
    <property type="evidence" value="ECO:0007669"/>
    <property type="project" value="TreeGrafter"/>
</dbReference>
<dbReference type="InterPro" id="IPR036250">
    <property type="entry name" value="AcylCo_DH-like_C"/>
</dbReference>
<dbReference type="InterPro" id="IPR050741">
    <property type="entry name" value="Acyl-CoA_dehydrogenase"/>
</dbReference>
<evidence type="ECO:0000313" key="3">
    <source>
        <dbReference type="EMBL" id="MBO0651828.1"/>
    </source>
</evidence>
<dbReference type="Gene3D" id="2.40.110.10">
    <property type="entry name" value="Butyryl-CoA Dehydrogenase, subunit A, domain 2"/>
    <property type="match status" value="1"/>
</dbReference>
<dbReference type="Gene3D" id="1.10.540.10">
    <property type="entry name" value="Acyl-CoA dehydrogenase/oxidase, N-terminal domain"/>
    <property type="match status" value="1"/>
</dbReference>
<dbReference type="InterPro" id="IPR037069">
    <property type="entry name" value="AcylCoA_DH/ox_N_sf"/>
</dbReference>
<dbReference type="GO" id="GO:0005737">
    <property type="term" value="C:cytoplasm"/>
    <property type="evidence" value="ECO:0007669"/>
    <property type="project" value="TreeGrafter"/>
</dbReference>
<comment type="caution">
    <text evidence="3">The sequence shown here is derived from an EMBL/GenBank/DDBJ whole genome shotgun (WGS) entry which is preliminary data.</text>
</comment>
<name>A0A939FJN5_9ACTN</name>
<feature type="domain" description="Acyl-CoA dehydrogenase C-terminal" evidence="2">
    <location>
        <begin position="241"/>
        <end position="370"/>
    </location>
</feature>
<keyword evidence="1" id="KW-0560">Oxidoreductase</keyword>
<dbReference type="EMBL" id="JAFMOF010000001">
    <property type="protein sequence ID" value="MBO0651828.1"/>
    <property type="molecule type" value="Genomic_DNA"/>
</dbReference>
<dbReference type="InterPro" id="IPR013107">
    <property type="entry name" value="Acyl-CoA_DH_C"/>
</dbReference>
<dbReference type="GO" id="GO:0033539">
    <property type="term" value="P:fatty acid beta-oxidation using acyl-CoA dehydrogenase"/>
    <property type="evidence" value="ECO:0007669"/>
    <property type="project" value="TreeGrafter"/>
</dbReference>